<dbReference type="AlphaFoldDB" id="A0A6G8FH40"/>
<keyword evidence="2" id="KW-1133">Transmembrane helix</keyword>
<feature type="chain" id="PRO_5026020604" description="Gram-positive cocci surface proteins LPxTG domain-containing protein" evidence="3">
    <location>
        <begin position="24"/>
        <end position="691"/>
    </location>
</feature>
<dbReference type="GO" id="GO:0005085">
    <property type="term" value="F:guanyl-nucleotide exchange factor activity"/>
    <property type="evidence" value="ECO:0007669"/>
    <property type="project" value="TreeGrafter"/>
</dbReference>
<dbReference type="Proteomes" id="UP000501387">
    <property type="component" value="Chromosome"/>
</dbReference>
<feature type="signal peptide" evidence="3">
    <location>
        <begin position="1"/>
        <end position="23"/>
    </location>
</feature>
<evidence type="ECO:0000256" key="2">
    <source>
        <dbReference type="SAM" id="Phobius"/>
    </source>
</evidence>
<dbReference type="PANTHER" id="PTHR45982">
    <property type="entry name" value="REGULATOR OF CHROMOSOME CONDENSATION"/>
    <property type="match status" value="1"/>
</dbReference>
<evidence type="ECO:0008006" key="6">
    <source>
        <dbReference type="Google" id="ProtNLM"/>
    </source>
</evidence>
<feature type="transmembrane region" description="Helical" evidence="2">
    <location>
        <begin position="662"/>
        <end position="683"/>
    </location>
</feature>
<dbReference type="InterPro" id="IPR000408">
    <property type="entry name" value="Reg_chr_condens"/>
</dbReference>
<dbReference type="Pfam" id="PF00415">
    <property type="entry name" value="RCC1"/>
    <property type="match status" value="2"/>
</dbReference>
<dbReference type="EMBL" id="CP049934">
    <property type="protein sequence ID" value="QIM15780.1"/>
    <property type="molecule type" value="Genomic_DNA"/>
</dbReference>
<dbReference type="InterPro" id="IPR009091">
    <property type="entry name" value="RCC1/BLIP-II"/>
</dbReference>
<feature type="region of interest" description="Disordered" evidence="1">
    <location>
        <begin position="630"/>
        <end position="655"/>
    </location>
</feature>
<accession>A0A6G8FH40</accession>
<keyword evidence="2" id="KW-0812">Transmembrane</keyword>
<evidence type="ECO:0000313" key="4">
    <source>
        <dbReference type="EMBL" id="QIM15780.1"/>
    </source>
</evidence>
<dbReference type="RefSeq" id="WP_166322193.1">
    <property type="nucleotide sequence ID" value="NZ_CP049934.1"/>
</dbReference>
<feature type="compositionally biased region" description="Pro residues" evidence="1">
    <location>
        <begin position="636"/>
        <end position="646"/>
    </location>
</feature>
<organism evidence="4 5">
    <name type="scientific">Leucobacter insecticola</name>
    <dbReference type="NCBI Taxonomy" id="2714934"/>
    <lineage>
        <taxon>Bacteria</taxon>
        <taxon>Bacillati</taxon>
        <taxon>Actinomycetota</taxon>
        <taxon>Actinomycetes</taxon>
        <taxon>Micrococcales</taxon>
        <taxon>Microbacteriaceae</taxon>
        <taxon>Leucobacter</taxon>
    </lineage>
</organism>
<keyword evidence="5" id="KW-1185">Reference proteome</keyword>
<dbReference type="GO" id="GO:0005737">
    <property type="term" value="C:cytoplasm"/>
    <property type="evidence" value="ECO:0007669"/>
    <property type="project" value="TreeGrafter"/>
</dbReference>
<name>A0A6G8FH40_9MICO</name>
<evidence type="ECO:0000313" key="5">
    <source>
        <dbReference type="Proteomes" id="UP000501387"/>
    </source>
</evidence>
<dbReference type="Gene3D" id="2.130.10.30">
    <property type="entry name" value="Regulator of chromosome condensation 1/beta-lactamase-inhibitor protein II"/>
    <property type="match status" value="2"/>
</dbReference>
<dbReference type="InterPro" id="IPR051553">
    <property type="entry name" value="Ran_GTPase-activating"/>
</dbReference>
<evidence type="ECO:0000256" key="1">
    <source>
        <dbReference type="SAM" id="MobiDB-lite"/>
    </source>
</evidence>
<keyword evidence="3" id="KW-0732">Signal</keyword>
<keyword evidence="2" id="KW-0472">Membrane</keyword>
<gene>
    <name evidence="4" type="ORF">G7067_04085</name>
</gene>
<dbReference type="KEGG" id="lins:G7067_04085"/>
<dbReference type="PROSITE" id="PS50012">
    <property type="entry name" value="RCC1_3"/>
    <property type="match status" value="4"/>
</dbReference>
<protein>
    <recommendedName>
        <fullName evidence="6">Gram-positive cocci surface proteins LPxTG domain-containing protein</fullName>
    </recommendedName>
</protein>
<sequence length="691" mass="72086">MATVGLVATALTLPLGVSSEAQAVPGDLEEWSGTVLGGTEIELPERTDKLEFKEIYGAPNAGYGMDTDNKIWGWGLNGYGNLGNNEYIGYFRFAPHPVPMKDINGDQMVAKTMSFGDNSALVLDRDNKAWTYGRNAFGELGNPNFPMGGNSSTYIPQPVLNEGGEQMVFETVSSGTAFHFGLEADGSAWAWGRNWFGQLGTATPLYQDSQFAAPVIDSTGQQMKFKQIAGGSDFAIGIDFDGNAYGWGSGDGCASGFCGLEVPRPRPLLDASGQQRKYAAVHAGYGVAYGVEADGSVWSWGQQLNQALGNPATPEWSATGVPQKVLAADGTQFRVKSMDVGTTTVFALDEDHHVWGWGGNQSGQLGQDPAVLGTASAVPVQIFAAPGVPIVADQVQAGNNHGIYLGEFDEVSKTNVFSWGESELGQLGNPGLDVVYGSGSFELTPVPVQLAQPSLNSIVYFGDDDSYAVTGTVSGGVLTVKSPEHFASRVPVYVAWYGSQPPTTRELVGYFTFMLDPALTVSPESVEVGESTIVTVTLPDAEIALVGESQMQFALDAGLTTVAEGATGAVTPVPFDADGKATLLVTSVTDALYDVTAQALVNQVNGAPIDQGPMVAVSPKVSGVAAFVAPDKPEKPVTPPVTPPTTPDTLGGLSSTGSSTPVMLIGGGVLALLVGAATLLLGCRRKSASQP</sequence>
<evidence type="ECO:0000256" key="3">
    <source>
        <dbReference type="SAM" id="SignalP"/>
    </source>
</evidence>
<dbReference type="PRINTS" id="PR00633">
    <property type="entry name" value="RCCNDNSATION"/>
</dbReference>
<dbReference type="SUPFAM" id="SSF50985">
    <property type="entry name" value="RCC1/BLIP-II"/>
    <property type="match status" value="1"/>
</dbReference>
<proteinExistence type="predicted"/>
<dbReference type="PANTHER" id="PTHR45982:SF1">
    <property type="entry name" value="REGULATOR OF CHROMOSOME CONDENSATION"/>
    <property type="match status" value="1"/>
</dbReference>
<reference evidence="4 5" key="1">
    <citation type="submission" date="2020-03" db="EMBL/GenBank/DDBJ databases">
        <title>Leucobacter sp. nov., isolated from beetles.</title>
        <authorList>
            <person name="Hyun D.-W."/>
            <person name="Bae J.-W."/>
        </authorList>
    </citation>
    <scope>NUCLEOTIDE SEQUENCE [LARGE SCALE GENOMIC DNA]</scope>
    <source>
        <strain evidence="4 5">HDW9B</strain>
    </source>
</reference>